<sequence>MFPIILSILILSTTSNAAVQDFCVADLKAAAGPTGYSCKNPATVTIDDFIFSGFRKPGNTSNTIKTAVTPASRPVPRCQRLGISVARLGDRARWCSSTTLSPLEPPDRRRHSGLTGGRLHLVSQYRRATLLNPLTIPKTMPAGKLRRAIGAVKDQTSIGLAKFSLRSSALEVAVLRATSHDEYPVDDRRYTEVLLLASSNPAATAEFVHTLTRRITRTHNWIVALKALSLTFIALRDFRSPNFAREALAASHRGGPRLLDLSGFTDDSGGSSPWDFTAFVQDFRPLP</sequence>
<reference evidence="11" key="1">
    <citation type="submission" date="2021-03" db="EMBL/GenBank/DDBJ databases">
        <authorList>
            <person name="Li Z."/>
            <person name="Yang C."/>
        </authorList>
    </citation>
    <scope>NUCLEOTIDE SEQUENCE</scope>
    <source>
        <strain evidence="11">Dzin_1.0</strain>
        <tissue evidence="11">Leaf</tissue>
    </source>
</reference>
<dbReference type="Gene3D" id="2.60.120.10">
    <property type="entry name" value="Jelly Rolls"/>
    <property type="match status" value="1"/>
</dbReference>
<dbReference type="Pfam" id="PF07651">
    <property type="entry name" value="ANTH"/>
    <property type="match status" value="1"/>
</dbReference>
<dbReference type="GO" id="GO:0005794">
    <property type="term" value="C:Golgi apparatus"/>
    <property type="evidence" value="ECO:0007669"/>
    <property type="project" value="UniProtKB-SubCell"/>
</dbReference>
<evidence type="ECO:0000256" key="7">
    <source>
        <dbReference type="ARBA" id="ARBA00023176"/>
    </source>
</evidence>
<evidence type="ECO:0000313" key="12">
    <source>
        <dbReference type="Proteomes" id="UP001085076"/>
    </source>
</evidence>
<keyword evidence="7" id="KW-0168">Coated pit</keyword>
<evidence type="ECO:0000256" key="4">
    <source>
        <dbReference type="ARBA" id="ARBA00022583"/>
    </source>
</evidence>
<accession>A0A9D5CY70</accession>
<evidence type="ECO:0000313" key="11">
    <source>
        <dbReference type="EMBL" id="KAJ0981149.1"/>
    </source>
</evidence>
<dbReference type="InterPro" id="IPR013809">
    <property type="entry name" value="ENTH"/>
</dbReference>
<gene>
    <name evidence="11" type="ORF">J5N97_009404</name>
</gene>
<dbReference type="Proteomes" id="UP001085076">
    <property type="component" value="Miscellaneous, Linkage group lg02"/>
</dbReference>
<feature type="signal peptide" evidence="9">
    <location>
        <begin position="1"/>
        <end position="17"/>
    </location>
</feature>
<reference evidence="11" key="2">
    <citation type="journal article" date="2022" name="Hortic Res">
        <title>The genome of Dioscorea zingiberensis sheds light on the biosynthesis, origin and evolution of the medicinally important diosgenin saponins.</title>
        <authorList>
            <person name="Li Y."/>
            <person name="Tan C."/>
            <person name="Li Z."/>
            <person name="Guo J."/>
            <person name="Li S."/>
            <person name="Chen X."/>
            <person name="Wang C."/>
            <person name="Dai X."/>
            <person name="Yang H."/>
            <person name="Song W."/>
            <person name="Hou L."/>
            <person name="Xu J."/>
            <person name="Tong Z."/>
            <person name="Xu A."/>
            <person name="Yuan X."/>
            <person name="Wang W."/>
            <person name="Yang Q."/>
            <person name="Chen L."/>
            <person name="Sun Z."/>
            <person name="Wang K."/>
            <person name="Pan B."/>
            <person name="Chen J."/>
            <person name="Bao Y."/>
            <person name="Liu F."/>
            <person name="Qi X."/>
            <person name="Gang D.R."/>
            <person name="Wen J."/>
            <person name="Li J."/>
        </authorList>
    </citation>
    <scope>NUCLEOTIDE SEQUENCE</scope>
    <source>
        <strain evidence="11">Dzin_1.0</strain>
    </source>
</reference>
<dbReference type="Gene3D" id="1.25.40.90">
    <property type="match status" value="1"/>
</dbReference>
<dbReference type="EMBL" id="JAGGNH010000002">
    <property type="protein sequence ID" value="KAJ0981149.1"/>
    <property type="molecule type" value="Genomic_DNA"/>
</dbReference>
<dbReference type="GO" id="GO:0005905">
    <property type="term" value="C:clathrin-coated pit"/>
    <property type="evidence" value="ECO:0007669"/>
    <property type="project" value="UniProtKB-SubCell"/>
</dbReference>
<dbReference type="GO" id="GO:0032050">
    <property type="term" value="F:clathrin heavy chain binding"/>
    <property type="evidence" value="ECO:0007669"/>
    <property type="project" value="TreeGrafter"/>
</dbReference>
<evidence type="ECO:0000256" key="3">
    <source>
        <dbReference type="ARBA" id="ARBA00004600"/>
    </source>
</evidence>
<dbReference type="GO" id="GO:0005546">
    <property type="term" value="F:phosphatidylinositol-4,5-bisphosphate binding"/>
    <property type="evidence" value="ECO:0007669"/>
    <property type="project" value="TreeGrafter"/>
</dbReference>
<evidence type="ECO:0000256" key="6">
    <source>
        <dbReference type="ARBA" id="ARBA00023136"/>
    </source>
</evidence>
<dbReference type="InterPro" id="IPR011417">
    <property type="entry name" value="ANTH_dom"/>
</dbReference>
<dbReference type="OrthoDB" id="44015at2759"/>
<dbReference type="PANTHER" id="PTHR22951:SF75">
    <property type="entry name" value="CLATHRIN COAT ASSEMBLY PROTEIN AP180"/>
    <property type="match status" value="1"/>
</dbReference>
<dbReference type="AlphaFoldDB" id="A0A9D5CY70"/>
<dbReference type="CDD" id="cd16987">
    <property type="entry name" value="ANTH_N_AP180_plant"/>
    <property type="match status" value="1"/>
</dbReference>
<dbReference type="SUPFAM" id="SSF48464">
    <property type="entry name" value="ENTH/VHS domain"/>
    <property type="match status" value="1"/>
</dbReference>
<evidence type="ECO:0000256" key="8">
    <source>
        <dbReference type="ARBA" id="ARBA00023329"/>
    </source>
</evidence>
<evidence type="ECO:0000256" key="2">
    <source>
        <dbReference type="ARBA" id="ARBA00004555"/>
    </source>
</evidence>
<keyword evidence="8" id="KW-0968">Cytoplasmic vesicle</keyword>
<keyword evidence="12" id="KW-1185">Reference proteome</keyword>
<dbReference type="PROSITE" id="PS50942">
    <property type="entry name" value="ENTH"/>
    <property type="match status" value="1"/>
</dbReference>
<evidence type="ECO:0000256" key="1">
    <source>
        <dbReference type="ARBA" id="ARBA00004132"/>
    </source>
</evidence>
<proteinExistence type="predicted"/>
<dbReference type="GO" id="GO:0072583">
    <property type="term" value="P:clathrin-dependent endocytosis"/>
    <property type="evidence" value="ECO:0007669"/>
    <property type="project" value="InterPro"/>
</dbReference>
<dbReference type="SMART" id="SM00273">
    <property type="entry name" value="ENTH"/>
    <property type="match status" value="1"/>
</dbReference>
<dbReference type="InterPro" id="IPR048050">
    <property type="entry name" value="ANTH_N_plant"/>
</dbReference>
<dbReference type="GO" id="GO:0000149">
    <property type="term" value="F:SNARE binding"/>
    <property type="evidence" value="ECO:0007669"/>
    <property type="project" value="TreeGrafter"/>
</dbReference>
<dbReference type="InterPro" id="IPR008942">
    <property type="entry name" value="ENTH_VHS"/>
</dbReference>
<feature type="domain" description="ENTH" evidence="10">
    <location>
        <begin position="162"/>
        <end position="287"/>
    </location>
</feature>
<keyword evidence="6" id="KW-0472">Membrane</keyword>
<keyword evidence="9" id="KW-0732">Signal</keyword>
<comment type="caution">
    <text evidence="11">The sequence shown here is derived from an EMBL/GenBank/DDBJ whole genome shotgun (WGS) entry which is preliminary data.</text>
</comment>
<name>A0A9D5CY70_9LILI</name>
<dbReference type="PANTHER" id="PTHR22951">
    <property type="entry name" value="CLATHRIN ASSEMBLY PROTEIN"/>
    <property type="match status" value="1"/>
</dbReference>
<dbReference type="GO" id="GO:0030136">
    <property type="term" value="C:clathrin-coated vesicle"/>
    <property type="evidence" value="ECO:0007669"/>
    <property type="project" value="UniProtKB-SubCell"/>
</dbReference>
<dbReference type="InterPro" id="IPR045192">
    <property type="entry name" value="AP180-like"/>
</dbReference>
<dbReference type="GO" id="GO:0006900">
    <property type="term" value="P:vesicle budding from membrane"/>
    <property type="evidence" value="ECO:0007669"/>
    <property type="project" value="TreeGrafter"/>
</dbReference>
<feature type="chain" id="PRO_5039264148" description="ENTH domain-containing protein" evidence="9">
    <location>
        <begin position="18"/>
        <end position="287"/>
    </location>
</feature>
<evidence type="ECO:0000259" key="10">
    <source>
        <dbReference type="PROSITE" id="PS50942"/>
    </source>
</evidence>
<dbReference type="InterPro" id="IPR014710">
    <property type="entry name" value="RmlC-like_jellyroll"/>
</dbReference>
<keyword evidence="5" id="KW-0333">Golgi apparatus</keyword>
<evidence type="ECO:0000256" key="9">
    <source>
        <dbReference type="SAM" id="SignalP"/>
    </source>
</evidence>
<protein>
    <recommendedName>
        <fullName evidence="10">ENTH domain-containing protein</fullName>
    </recommendedName>
</protein>
<organism evidence="11 12">
    <name type="scientific">Dioscorea zingiberensis</name>
    <dbReference type="NCBI Taxonomy" id="325984"/>
    <lineage>
        <taxon>Eukaryota</taxon>
        <taxon>Viridiplantae</taxon>
        <taxon>Streptophyta</taxon>
        <taxon>Embryophyta</taxon>
        <taxon>Tracheophyta</taxon>
        <taxon>Spermatophyta</taxon>
        <taxon>Magnoliopsida</taxon>
        <taxon>Liliopsida</taxon>
        <taxon>Dioscoreales</taxon>
        <taxon>Dioscoreaceae</taxon>
        <taxon>Dioscorea</taxon>
    </lineage>
</organism>
<dbReference type="GO" id="GO:0048268">
    <property type="term" value="P:clathrin coat assembly"/>
    <property type="evidence" value="ECO:0007669"/>
    <property type="project" value="InterPro"/>
</dbReference>
<comment type="subcellular location">
    <subcellularLocation>
        <location evidence="1">Cytoplasmic vesicle</location>
        <location evidence="1">Clathrin-coated vesicle</location>
    </subcellularLocation>
    <subcellularLocation>
        <location evidence="2">Golgi apparatus</location>
    </subcellularLocation>
    <subcellularLocation>
        <location evidence="3">Membrane</location>
        <location evidence="3">Clathrin-coated pit</location>
    </subcellularLocation>
</comment>
<evidence type="ECO:0000256" key="5">
    <source>
        <dbReference type="ARBA" id="ARBA00023034"/>
    </source>
</evidence>
<keyword evidence="4" id="KW-0254">Endocytosis</keyword>
<dbReference type="GO" id="GO:0005545">
    <property type="term" value="F:1-phosphatidylinositol binding"/>
    <property type="evidence" value="ECO:0007669"/>
    <property type="project" value="TreeGrafter"/>
</dbReference>